<evidence type="ECO:0000256" key="1">
    <source>
        <dbReference type="PROSITE-ProRule" id="PRU00206"/>
    </source>
</evidence>
<feature type="repeat" description="TNFR-Cys" evidence="1">
    <location>
        <begin position="578"/>
        <end position="616"/>
    </location>
</feature>
<keyword evidence="3" id="KW-0812">Transmembrane</keyword>
<feature type="transmembrane region" description="Helical" evidence="3">
    <location>
        <begin position="1583"/>
        <end position="1605"/>
    </location>
</feature>
<feature type="compositionally biased region" description="Polar residues" evidence="2">
    <location>
        <begin position="1901"/>
        <end position="1918"/>
    </location>
</feature>
<feature type="transmembrane region" description="Helical" evidence="3">
    <location>
        <begin position="1746"/>
        <end position="1765"/>
    </location>
</feature>
<keyword evidence="3" id="KW-0472">Membrane</keyword>
<dbReference type="InterPro" id="IPR011641">
    <property type="entry name" value="Tyr-kin_ephrin_A/B_rcpt-like"/>
</dbReference>
<dbReference type="EMBL" id="BRXW01000094">
    <property type="protein sequence ID" value="GMI06031.1"/>
    <property type="molecule type" value="Genomic_DNA"/>
</dbReference>
<evidence type="ECO:0000256" key="3">
    <source>
        <dbReference type="SAM" id="Phobius"/>
    </source>
</evidence>
<dbReference type="PROSITE" id="PS01159">
    <property type="entry name" value="WW_DOMAIN_1"/>
    <property type="match status" value="1"/>
</dbReference>
<dbReference type="SMART" id="SM01411">
    <property type="entry name" value="Ephrin_rec_like"/>
    <property type="match status" value="23"/>
</dbReference>
<feature type="disulfide bond" evidence="1">
    <location>
        <begin position="598"/>
        <end position="616"/>
    </location>
</feature>
<feature type="region of interest" description="Disordered" evidence="2">
    <location>
        <begin position="1897"/>
        <end position="2062"/>
    </location>
</feature>
<evidence type="ECO:0008006" key="8">
    <source>
        <dbReference type="Google" id="ProtNLM"/>
    </source>
</evidence>
<feature type="region of interest" description="Disordered" evidence="2">
    <location>
        <begin position="1827"/>
        <end position="1852"/>
    </location>
</feature>
<dbReference type="Gene3D" id="2.10.50.10">
    <property type="entry name" value="Tumor Necrosis Factor Receptor, subunit A, domain 2"/>
    <property type="match status" value="5"/>
</dbReference>
<dbReference type="InterPro" id="IPR009030">
    <property type="entry name" value="Growth_fac_rcpt_cys_sf"/>
</dbReference>
<dbReference type="PROSITE" id="PS50050">
    <property type="entry name" value="TNFR_NGFR_2"/>
    <property type="match status" value="1"/>
</dbReference>
<evidence type="ECO:0000259" key="4">
    <source>
        <dbReference type="PROSITE" id="PS50020"/>
    </source>
</evidence>
<feature type="compositionally biased region" description="Polar residues" evidence="2">
    <location>
        <begin position="1978"/>
        <end position="1991"/>
    </location>
</feature>
<dbReference type="OrthoDB" id="439917at2759"/>
<accession>A0A9W7CK26</accession>
<dbReference type="SMART" id="SM00456">
    <property type="entry name" value="WW"/>
    <property type="match status" value="1"/>
</dbReference>
<evidence type="ECO:0000256" key="2">
    <source>
        <dbReference type="SAM" id="MobiDB-lite"/>
    </source>
</evidence>
<organism evidence="6 7">
    <name type="scientific">Triparma laevis f. longispina</name>
    <dbReference type="NCBI Taxonomy" id="1714387"/>
    <lineage>
        <taxon>Eukaryota</taxon>
        <taxon>Sar</taxon>
        <taxon>Stramenopiles</taxon>
        <taxon>Ochrophyta</taxon>
        <taxon>Bolidophyceae</taxon>
        <taxon>Parmales</taxon>
        <taxon>Triparmaceae</taxon>
        <taxon>Triparma</taxon>
    </lineage>
</organism>
<dbReference type="PANTHER" id="PTHR46967:SF2">
    <property type="entry name" value="SUSHI, VON WILLEBRAND FACTOR TYPE A, EGF AND PENTRAXIN DOMAIN-CONTAINING PROTEIN 1-LIKE"/>
    <property type="match status" value="1"/>
</dbReference>
<feature type="compositionally biased region" description="Acidic residues" evidence="2">
    <location>
        <begin position="2016"/>
        <end position="2032"/>
    </location>
</feature>
<dbReference type="SMART" id="SM00208">
    <property type="entry name" value="TNFR"/>
    <property type="match status" value="8"/>
</dbReference>
<reference evidence="7" key="1">
    <citation type="journal article" date="2023" name="Commun. Biol.">
        <title>Genome analysis of Parmales, the sister group of diatoms, reveals the evolutionary specialization of diatoms from phago-mixotrophs to photoautotrophs.</title>
        <authorList>
            <person name="Ban H."/>
            <person name="Sato S."/>
            <person name="Yoshikawa S."/>
            <person name="Yamada K."/>
            <person name="Nakamura Y."/>
            <person name="Ichinomiya M."/>
            <person name="Sato N."/>
            <person name="Blanc-Mathieu R."/>
            <person name="Endo H."/>
            <person name="Kuwata A."/>
            <person name="Ogata H."/>
        </authorList>
    </citation>
    <scope>NUCLEOTIDE SEQUENCE [LARGE SCALE GENOMIC DNA]</scope>
    <source>
        <strain evidence="7">NIES 3700</strain>
    </source>
</reference>
<keyword evidence="1" id="KW-1015">Disulfide bond</keyword>
<feature type="region of interest" description="Disordered" evidence="2">
    <location>
        <begin position="641"/>
        <end position="665"/>
    </location>
</feature>
<comment type="caution">
    <text evidence="1">Lacks conserved residue(s) required for the propagation of feature annotation.</text>
</comment>
<evidence type="ECO:0000313" key="6">
    <source>
        <dbReference type="EMBL" id="GMI06031.1"/>
    </source>
</evidence>
<dbReference type="InterPro" id="IPR001368">
    <property type="entry name" value="TNFR/NGFR_Cys_rich_reg"/>
</dbReference>
<dbReference type="Pfam" id="PF07699">
    <property type="entry name" value="Ephrin_rec_like"/>
    <property type="match status" value="4"/>
</dbReference>
<feature type="transmembrane region" description="Helical" evidence="3">
    <location>
        <begin position="1709"/>
        <end position="1734"/>
    </location>
</feature>
<dbReference type="PANTHER" id="PTHR46967">
    <property type="entry name" value="INSULIN-LIKE GROWTH FACTOR BINDING PROTEIN,N-TERMINAL"/>
    <property type="match status" value="1"/>
</dbReference>
<feature type="disulfide bond" evidence="1">
    <location>
        <begin position="595"/>
        <end position="608"/>
    </location>
</feature>
<feature type="compositionally biased region" description="Pro residues" evidence="2">
    <location>
        <begin position="1952"/>
        <end position="1962"/>
    </location>
</feature>
<proteinExistence type="predicted"/>
<dbReference type="PROSITE" id="PS50020">
    <property type="entry name" value="WW_DOMAIN_2"/>
    <property type="match status" value="1"/>
</dbReference>
<dbReference type="SUPFAM" id="SSF57184">
    <property type="entry name" value="Growth factor receptor domain"/>
    <property type="match status" value="5"/>
</dbReference>
<protein>
    <recommendedName>
        <fullName evidence="8">Tyrosine-protein kinase ephrin type A/B receptor-like domain-containing protein</fullName>
    </recommendedName>
</protein>
<feature type="compositionally biased region" description="Pro residues" evidence="2">
    <location>
        <begin position="2035"/>
        <end position="2044"/>
    </location>
</feature>
<feature type="domain" description="TNFR-Cys" evidence="5">
    <location>
        <begin position="578"/>
        <end position="616"/>
    </location>
</feature>
<gene>
    <name evidence="6" type="ORF">TrLO_g2829</name>
</gene>
<feature type="transmembrane region" description="Helical" evidence="3">
    <location>
        <begin position="1785"/>
        <end position="1804"/>
    </location>
</feature>
<keyword evidence="7" id="KW-1185">Reference proteome</keyword>
<name>A0A9W7CK26_9STRA</name>
<evidence type="ECO:0000259" key="5">
    <source>
        <dbReference type="PROSITE" id="PS50050"/>
    </source>
</evidence>
<keyword evidence="3" id="KW-1133">Transmembrane helix</keyword>
<comment type="caution">
    <text evidence="6">The sequence shown here is derived from an EMBL/GenBank/DDBJ whole genome shotgun (WGS) entry which is preliminary data.</text>
</comment>
<dbReference type="Proteomes" id="UP001165122">
    <property type="component" value="Unassembled WGS sequence"/>
</dbReference>
<dbReference type="CDD" id="cd00201">
    <property type="entry name" value="WW"/>
    <property type="match status" value="1"/>
</dbReference>
<sequence>MDSDGIILADVRGDQVHMFYPCTTCGLGEEPLTATECMPCLEGKYSEVVGPEICLSCSAGKSSTALSAPSEDTCQDCGVGTYQDNVASTDCLDCGAGTSSRSPFSTCFVCLSGTYAPSGSPCIDCEAGKFNENEEQESCANCGVGRYSTTTGNTIESDCRNCEAGKVSLEEVRIMACPACPEGKSAPAPGLTICPSCPAGTYSNTTGAIACDLCAKGKFSSAVTSTVCEDCDAGTYNLVEGSVTCDKCPAGQKMNDGSNGCDICPDGTFSNPGSLVCTDCEHTDGYVALAGESGAVKCEYCGPGFYADHESHTCKECVADTYSVGGVHACLACASGTSGATASTSCSPCLPGTIPVDASCVQCEKGEKGEFGADYCDPCNGNGQYADERGLSACKTAPPGHKPVADRTGIVACEAGTASFGAQDNCAPCTGAGQYADETGLPACKTAPAGHKPMADRTDTVPCDAGSASFGAQNDCTPCNVDGQYADDRGLSACKTAPAGNKPTTDRTGVEDCPLGTASFGARDDCAICAGEGQYADETGLPACKTAPAGTKPTLNRQGIESCDAGGFSVGGADDCSGCESGKTSQAAAAGCSSCATCEVGKHKIQDCTTDTETECESCPAGKASMGGDVTSCTECNSGGTYSREDDSSACLTAPAGKKPTSNRQDIENCELGSASFGAQDVCTPCTGEGQYADDTGLSTCKSAPAGSIPNIERTGTTPCDAGSFSVGGATSCTDCEEGKYSNVGAVGCISSSTCGAGTYTKTESSATSDEECALCEKGTASAGGETSCQDCNAEGEYADEQGLSVCKLAPAGKKPTTDRQGIKNCETGSASSGAQDECSPCTGDGRYADEEGLSVCKAVPAGFKPTSDRNDITECWFGTVSSGAQDNCNHCSGEGQYADETGLTVCKSAPAGYKPTDDYQGLEPCLAGTYSRGGKSDCTDCEVGKFAAEQQSVGCSPASACETGTFISAVSTSTSDVVCENCPSGKASSATRLLHYSACGGGKDSDSCSESTPLDDFHELPVRCCSDSELPGWVHRPNQFSNNWNPSDADYWCSVWSESDANWDCQYSLSHSEAVDLCTSVGGRLCTKYEVEMGCTKGTGCNGLMDQSLIWTSTAETVHTGQFHCDECSEEGEYSDYAKSGACKTAPAGHKPTPNHDDIEECPANTFSIGASTTCTPCTDGGHSQPGSSACEKCSTGKYYDEVTTECELCPKNTYTLSGATSVSGCEGCPDGTHSQPGAGYCEQCLTGKYYNETSSECEFCPKNTFSTSGASDINGCDACDEGGHSQPGSGFCKQCLTGKYFNETKNECELCPRNTFSISGATDISGCKNCPAGGHSELGSGYCEQCLTGKYYDEPSNECNNCPAGKFTASGGIGLEDCNTCENGFFSAKNGSSTCYTCEPGKYTNKNQTECLNCPAGMISGVAAISCTVCEMGKYAEGEGNVECEFCDNEEMIIGSETVSNGTTSASGCICPAGNFVDFANNEKDNFCQAVPPGVDKNIEAMTVNSLNVSKGYWRTSSKSSEVIACLSEDHCLGGADPDNQCKEGHEGPLCSICKEGFASTGNGMFLKCSSCENGDSTTTIIVMTSSFVFVTLLLAILSCCCIRKGKNDDDDNITTTRQADLHSKVDDVLEYYVHARPKLLDPGQNQYESRYGVDEGMLAAVDVRKRNEEEHLDIKSLAFLYDSYEPKYYWFEVVETLRKLMLSGGLVILGKSLGQIIASMLICLGSMRVFAGCEPYIEYNVDIFNEMSQWQIFFAMFAALLIKVEDMRGEAGNFRSEKAFDLILLFTQMIAPLFLVLMVVIRGKNLVKGCYDFVLKKRQKEFGEDTGEEQERGVELGGLEAGGRRQKRDSTFKVANPIRNNSDQATKIKRSSMKVENGLLALEKEKVKANLSRFDGFKNQNLQQKKGRRNNNPDSKNPRGVNVGKAQLKDDRDDDNTGGGQRPLYASPAPSPSPSPSAPPKHATRRHSSIVAPPQSKSPAHVNSSRMFSYTEGGMPSDKKVATVQETNIVVQDDQDYDSFDDYDEEEEDVKPPPYPAPAPSANPYQQQQFSKPEPPEWTRRWDDEYGVFYYAHRDGETSTWDKPKNFVE</sequence>
<evidence type="ECO:0000313" key="7">
    <source>
        <dbReference type="Proteomes" id="UP001165122"/>
    </source>
</evidence>
<feature type="domain" description="WW" evidence="4">
    <location>
        <begin position="2055"/>
        <end position="2089"/>
    </location>
</feature>
<dbReference type="InterPro" id="IPR001202">
    <property type="entry name" value="WW_dom"/>
</dbReference>
<feature type="region of interest" description="Disordered" evidence="2">
    <location>
        <begin position="820"/>
        <end position="840"/>
    </location>
</feature>